<feature type="signal peptide" evidence="4">
    <location>
        <begin position="1"/>
        <end position="24"/>
    </location>
</feature>
<protein>
    <submittedName>
        <fullName evidence="5">Uncharacterized protein</fullName>
    </submittedName>
</protein>
<dbReference type="AlphaFoldDB" id="A0A1L3SXI9"/>
<feature type="repeat" description="TPR" evidence="3">
    <location>
        <begin position="100"/>
        <end position="133"/>
    </location>
</feature>
<dbReference type="Pfam" id="PF00515">
    <property type="entry name" value="TPR_1"/>
    <property type="match status" value="1"/>
</dbReference>
<dbReference type="RefSeq" id="WP_072607545.1">
    <property type="nucleotide sequence ID" value="NZ_CP018171.1"/>
</dbReference>
<dbReference type="InterPro" id="IPR019734">
    <property type="entry name" value="TPR_rpt"/>
</dbReference>
<feature type="chain" id="PRO_5012611487" evidence="4">
    <location>
        <begin position="25"/>
        <end position="189"/>
    </location>
</feature>
<dbReference type="InterPro" id="IPR050498">
    <property type="entry name" value="Ycf3"/>
</dbReference>
<keyword evidence="1" id="KW-0677">Repeat</keyword>
<accession>A0A1L3SXI9</accession>
<dbReference type="PANTHER" id="PTHR44858">
    <property type="entry name" value="TETRATRICOPEPTIDE REPEAT PROTEIN 6"/>
    <property type="match status" value="1"/>
</dbReference>
<dbReference type="OrthoDB" id="9815010at2"/>
<keyword evidence="4" id="KW-0732">Signal</keyword>
<dbReference type="SUPFAM" id="SSF48452">
    <property type="entry name" value="TPR-like"/>
    <property type="match status" value="1"/>
</dbReference>
<evidence type="ECO:0000256" key="4">
    <source>
        <dbReference type="SAM" id="SignalP"/>
    </source>
</evidence>
<dbReference type="SMART" id="SM00028">
    <property type="entry name" value="TPR"/>
    <property type="match status" value="2"/>
</dbReference>
<dbReference type="InterPro" id="IPR011990">
    <property type="entry name" value="TPR-like_helical_dom_sf"/>
</dbReference>
<evidence type="ECO:0000256" key="1">
    <source>
        <dbReference type="ARBA" id="ARBA00022737"/>
    </source>
</evidence>
<gene>
    <name evidence="5" type="ORF">BSQ44_23965</name>
</gene>
<evidence type="ECO:0000313" key="6">
    <source>
        <dbReference type="Proteomes" id="UP000182840"/>
    </source>
</evidence>
<reference evidence="6" key="1">
    <citation type="submission" date="2016-11" db="EMBL/GenBank/DDBJ databases">
        <title>Mesorhizobium oceanicum sp. nov., isolated from deep seawater in South China Sea.</title>
        <authorList>
            <person name="Fu G.-Y."/>
        </authorList>
    </citation>
    <scope>NUCLEOTIDE SEQUENCE [LARGE SCALE GENOMIC DNA]</scope>
    <source>
        <strain evidence="6">B7</strain>
    </source>
</reference>
<dbReference type="Proteomes" id="UP000182840">
    <property type="component" value="Chromosome"/>
</dbReference>
<evidence type="ECO:0000313" key="5">
    <source>
        <dbReference type="EMBL" id="APH74081.1"/>
    </source>
</evidence>
<evidence type="ECO:0000256" key="2">
    <source>
        <dbReference type="ARBA" id="ARBA00022803"/>
    </source>
</evidence>
<dbReference type="Pfam" id="PF13181">
    <property type="entry name" value="TPR_8"/>
    <property type="match status" value="1"/>
</dbReference>
<organism evidence="5 6">
    <name type="scientific">Aquibium oceanicum</name>
    <dbReference type="NCBI Taxonomy" id="1670800"/>
    <lineage>
        <taxon>Bacteria</taxon>
        <taxon>Pseudomonadati</taxon>
        <taxon>Pseudomonadota</taxon>
        <taxon>Alphaproteobacteria</taxon>
        <taxon>Hyphomicrobiales</taxon>
        <taxon>Phyllobacteriaceae</taxon>
        <taxon>Aquibium</taxon>
    </lineage>
</organism>
<dbReference type="PROSITE" id="PS50005">
    <property type="entry name" value="TPR"/>
    <property type="match status" value="1"/>
</dbReference>
<evidence type="ECO:0000256" key="3">
    <source>
        <dbReference type="PROSITE-ProRule" id="PRU00339"/>
    </source>
</evidence>
<dbReference type="PANTHER" id="PTHR44858:SF1">
    <property type="entry name" value="UDP-N-ACETYLGLUCOSAMINE--PEPTIDE N-ACETYLGLUCOSAMINYLTRANSFERASE SPINDLY-RELATED"/>
    <property type="match status" value="1"/>
</dbReference>
<dbReference type="KEGG" id="meso:BSQ44_23965"/>
<name>A0A1L3SXI9_9HYPH</name>
<keyword evidence="2 3" id="KW-0802">TPR repeat</keyword>
<dbReference type="STRING" id="1670800.BSQ44_23965"/>
<sequence length="189" mass="20915">MSSAPARLVLAFLALFLAASAMPAAEPEERGRLFEELLNAPTEAAARTAEDAIWKMWMAQGPTAEVRRDVAEAMRARENYDFDKALGILDGVVAAAPDYAEGWNQRAFVHFLKENFDESLSDLQRALELEPKHFAALAGKALVLMRQGRRELGQQALREAISIDPWLKERHMLIPVPGEVLPRPGGTPI</sequence>
<dbReference type="EMBL" id="CP018171">
    <property type="protein sequence ID" value="APH74081.1"/>
    <property type="molecule type" value="Genomic_DNA"/>
</dbReference>
<dbReference type="Gene3D" id="1.25.40.10">
    <property type="entry name" value="Tetratricopeptide repeat domain"/>
    <property type="match status" value="1"/>
</dbReference>
<keyword evidence="6" id="KW-1185">Reference proteome</keyword>
<proteinExistence type="predicted"/>